<dbReference type="AlphaFoldDB" id="A0A0F9CZJ2"/>
<dbReference type="EMBL" id="LAZR01044200">
    <property type="protein sequence ID" value="KKL05243.1"/>
    <property type="molecule type" value="Genomic_DNA"/>
</dbReference>
<accession>A0A0F9CZJ2</accession>
<sequence>MKPKTVQQWLDLPKDKRALELAKALTPEPWKHGNTGLGPEGITLEYPKSYCPKCHKEFADTADKYEGSDLICSVPGPITIDWNTAKYWQGKCDRDDWFGGMEQIYHERSDAYLGLQPYWIMYDATASDYLIAAAMAMGRKEG</sequence>
<evidence type="ECO:0000313" key="1">
    <source>
        <dbReference type="EMBL" id="KKL05243.1"/>
    </source>
</evidence>
<gene>
    <name evidence="1" type="ORF">LCGC14_2608010</name>
</gene>
<comment type="caution">
    <text evidence="1">The sequence shown here is derived from an EMBL/GenBank/DDBJ whole genome shotgun (WGS) entry which is preliminary data.</text>
</comment>
<proteinExistence type="predicted"/>
<reference evidence="1" key="1">
    <citation type="journal article" date="2015" name="Nature">
        <title>Complex archaea that bridge the gap between prokaryotes and eukaryotes.</title>
        <authorList>
            <person name="Spang A."/>
            <person name="Saw J.H."/>
            <person name="Jorgensen S.L."/>
            <person name="Zaremba-Niedzwiedzka K."/>
            <person name="Martijn J."/>
            <person name="Lind A.E."/>
            <person name="van Eijk R."/>
            <person name="Schleper C."/>
            <person name="Guy L."/>
            <person name="Ettema T.J."/>
        </authorList>
    </citation>
    <scope>NUCLEOTIDE SEQUENCE</scope>
</reference>
<protein>
    <submittedName>
        <fullName evidence="1">Uncharacterized protein</fullName>
    </submittedName>
</protein>
<name>A0A0F9CZJ2_9ZZZZ</name>
<organism evidence="1">
    <name type="scientific">marine sediment metagenome</name>
    <dbReference type="NCBI Taxonomy" id="412755"/>
    <lineage>
        <taxon>unclassified sequences</taxon>
        <taxon>metagenomes</taxon>
        <taxon>ecological metagenomes</taxon>
    </lineage>
</organism>